<evidence type="ECO:0000313" key="2">
    <source>
        <dbReference type="EMBL" id="PYE55024.1"/>
    </source>
</evidence>
<dbReference type="RefSeq" id="WP_110886123.1">
    <property type="nucleotide sequence ID" value="NZ_QJSX01000004.1"/>
</dbReference>
<dbReference type="OrthoDB" id="108903at2"/>
<organism evidence="2 3">
    <name type="scientific">Deinococcus yavapaiensis KR-236</name>
    <dbReference type="NCBI Taxonomy" id="694435"/>
    <lineage>
        <taxon>Bacteria</taxon>
        <taxon>Thermotogati</taxon>
        <taxon>Deinococcota</taxon>
        <taxon>Deinococci</taxon>
        <taxon>Deinococcales</taxon>
        <taxon>Deinococcaceae</taxon>
        <taxon>Deinococcus</taxon>
    </lineage>
</organism>
<dbReference type="InterPro" id="IPR011659">
    <property type="entry name" value="WD40"/>
</dbReference>
<dbReference type="InterPro" id="IPR011042">
    <property type="entry name" value="6-blade_b-propeller_TolB-like"/>
</dbReference>
<dbReference type="Pfam" id="PF00326">
    <property type="entry name" value="Peptidase_S9"/>
    <property type="match status" value="1"/>
</dbReference>
<dbReference type="EMBL" id="QJSX01000004">
    <property type="protein sequence ID" value="PYE55024.1"/>
    <property type="molecule type" value="Genomic_DNA"/>
</dbReference>
<feature type="domain" description="Peptidase S9 prolyl oligopeptidase catalytic" evidence="1">
    <location>
        <begin position="430"/>
        <end position="632"/>
    </location>
</feature>
<protein>
    <submittedName>
        <fullName evidence="2">Dipeptidyl aminopeptidase/acylaminoacyl peptidase</fullName>
    </submittedName>
</protein>
<dbReference type="SUPFAM" id="SSF53474">
    <property type="entry name" value="alpha/beta-Hydrolases"/>
    <property type="match status" value="1"/>
</dbReference>
<dbReference type="SUPFAM" id="SSF82171">
    <property type="entry name" value="DPP6 N-terminal domain-like"/>
    <property type="match status" value="1"/>
</dbReference>
<name>A0A318SCP3_9DEIO</name>
<dbReference type="PANTHER" id="PTHR43056:SF5">
    <property type="entry name" value="PEPTIDASE S9 PROLYL OLIGOPEPTIDASE CATALYTIC DOMAIN-CONTAINING PROTEIN"/>
    <property type="match status" value="1"/>
</dbReference>
<dbReference type="Proteomes" id="UP000248326">
    <property type="component" value="Unassembled WGS sequence"/>
</dbReference>
<dbReference type="AlphaFoldDB" id="A0A318SCP3"/>
<evidence type="ECO:0000313" key="3">
    <source>
        <dbReference type="Proteomes" id="UP000248326"/>
    </source>
</evidence>
<evidence type="ECO:0000259" key="1">
    <source>
        <dbReference type="Pfam" id="PF00326"/>
    </source>
</evidence>
<dbReference type="InterPro" id="IPR050585">
    <property type="entry name" value="Xaa-Pro_dipeptidyl-ppase/CocE"/>
</dbReference>
<reference evidence="2 3" key="1">
    <citation type="submission" date="2018-06" db="EMBL/GenBank/DDBJ databases">
        <title>Genomic Encyclopedia of Type Strains, Phase IV (KMG-IV): sequencing the most valuable type-strain genomes for metagenomic binning, comparative biology and taxonomic classification.</title>
        <authorList>
            <person name="Goeker M."/>
        </authorList>
    </citation>
    <scope>NUCLEOTIDE SEQUENCE [LARGE SCALE GENOMIC DNA]</scope>
    <source>
        <strain evidence="2 3">DSM 18048</strain>
    </source>
</reference>
<keyword evidence="3" id="KW-1185">Reference proteome</keyword>
<dbReference type="GO" id="GO:0006508">
    <property type="term" value="P:proteolysis"/>
    <property type="evidence" value="ECO:0007669"/>
    <property type="project" value="InterPro"/>
</dbReference>
<comment type="caution">
    <text evidence="2">The sequence shown here is derived from an EMBL/GenBank/DDBJ whole genome shotgun (WGS) entry which is preliminary data.</text>
</comment>
<keyword evidence="2" id="KW-0378">Hydrolase</keyword>
<accession>A0A318SCP3</accession>
<dbReference type="GO" id="GO:0008236">
    <property type="term" value="F:serine-type peptidase activity"/>
    <property type="evidence" value="ECO:0007669"/>
    <property type="project" value="InterPro"/>
</dbReference>
<dbReference type="PANTHER" id="PTHR43056">
    <property type="entry name" value="PEPTIDASE S9 PROLYL OLIGOPEPTIDASE"/>
    <property type="match status" value="1"/>
</dbReference>
<dbReference type="Pfam" id="PF07676">
    <property type="entry name" value="PD40"/>
    <property type="match status" value="1"/>
</dbReference>
<keyword evidence="2" id="KW-0645">Protease</keyword>
<dbReference type="InterPro" id="IPR029058">
    <property type="entry name" value="AB_hydrolase_fold"/>
</dbReference>
<sequence>MPDQDQTVYPYGAWPSPITSEAITAGTVGLSDLAVDGVDVYWVEMRPFEGGRSVLVKRGEDGTVSDVTPAPFDVRTRVHEYGGRCYAVHAGTVYFSHFADGRLYRQTPGGTPEPITPKLNVRFADPVLDLPRERIIAVREDHRDGGHEPRNELVTVELAGENTDGGVVIATGADFYASPRLSPDGTRLAWTEWDHPNMPWDDTRLMLADVAEDGALRSARQIAGGPGESALEPRWSPAGMLHFVSDRTGWWNLYRLGARVEALCPMEAEFGEPQWVFSPARSAFLSEDSLMCAYDQGGQSHLAVLERAGEHGRLRDLDTAFSLAWDLQVQGSRVVCLAGAPDRQPCVVRLSQEGDVEVVHEPAGFRVDPRDLSVPEAIAFPTEGGRIAHAFFYPPRNALARGPEGERPPLLVIGHGGPTGATFAVLSPFVQFWTTRGFAVLDVNYGGSTGFGREYRERLRGQWGVVDVQDCVNAARFVAQRGDVDARRMAITGASAGGYTVLCALTFHDVFTAGASHFGVSDAETLAQDTHKFESRYLDSLIGPYPEMKELYRARSPIHFTERLSRPVVFFQGLEDKVVPPDQARRMFEAVRSRGLPTALVEFEGEGHGFRRAENIRRALEGELLFYGQVFGFTPPDLSVTLPIENVGVA</sequence>
<gene>
    <name evidence="2" type="ORF">DES52_104299</name>
</gene>
<proteinExistence type="predicted"/>
<dbReference type="Gene3D" id="3.40.50.1820">
    <property type="entry name" value="alpha/beta hydrolase"/>
    <property type="match status" value="1"/>
</dbReference>
<dbReference type="InterPro" id="IPR001375">
    <property type="entry name" value="Peptidase_S9_cat"/>
</dbReference>
<dbReference type="GO" id="GO:0004177">
    <property type="term" value="F:aminopeptidase activity"/>
    <property type="evidence" value="ECO:0007669"/>
    <property type="project" value="UniProtKB-KW"/>
</dbReference>
<dbReference type="Gene3D" id="2.120.10.30">
    <property type="entry name" value="TolB, C-terminal domain"/>
    <property type="match status" value="1"/>
</dbReference>
<keyword evidence="2" id="KW-0031">Aminopeptidase</keyword>